<evidence type="ECO:0000256" key="3">
    <source>
        <dbReference type="ARBA" id="ARBA00022516"/>
    </source>
</evidence>
<dbReference type="KEGG" id="peh:Spb1_33400"/>
<comment type="similarity">
    <text evidence="10">Belongs to the PlsX family.</text>
</comment>
<dbReference type="PIRSF" id="PIRSF002465">
    <property type="entry name" value="Phsphlp_syn_PlsX"/>
    <property type="match status" value="1"/>
</dbReference>
<keyword evidence="11" id="KW-0012">Acyltransferase</keyword>
<sequence>MARVALDAMGGDVFPGPNLEGAVKAVEALPGIEIVLVGDAPLLSQEIASHPEFGRRLTVQAADGYVGMDEKPTDALRKKPNCSLAVCWQLMASKAVDAVVSAGHTGAVVAAGLRTRLFLRNVRRPGIAVVLPTMRGRCVLMDVGANPAARPEHLLQYGVMGAVYARNLLGVEKPSIGLMNIGSEDGKGNDLVREAQELYAKSKAIQSYNYVGNVEGRDLYEGRTDVVICEGFVGNVILKSSEGIVDMLFKTVGKAVVSALDVERNKAIEALKALERKYVYHESGGAPLLGVDGNCIICHGSSNGHSIFNALKLADELQNRGINSQICSELEVDLQLVGSA</sequence>
<evidence type="ECO:0000256" key="8">
    <source>
        <dbReference type="ARBA" id="ARBA00024069"/>
    </source>
</evidence>
<keyword evidence="5 10" id="KW-0443">Lipid metabolism</keyword>
<dbReference type="Proteomes" id="UP000315349">
    <property type="component" value="Chromosome"/>
</dbReference>
<evidence type="ECO:0000256" key="1">
    <source>
        <dbReference type="ARBA" id="ARBA00001232"/>
    </source>
</evidence>
<accession>A0A518GS28</accession>
<dbReference type="InterPro" id="IPR012281">
    <property type="entry name" value="Phospholipid_synth_PlsX-like"/>
</dbReference>
<gene>
    <name evidence="10 11" type="primary">plsX</name>
    <name evidence="11" type="ORF">Spb1_33400</name>
</gene>
<evidence type="ECO:0000313" key="12">
    <source>
        <dbReference type="Proteomes" id="UP000315349"/>
    </source>
</evidence>
<name>A0A518GS28_9PLAN</name>
<dbReference type="SUPFAM" id="SSF53659">
    <property type="entry name" value="Isocitrate/Isopropylmalate dehydrogenase-like"/>
    <property type="match status" value="1"/>
</dbReference>
<comment type="subcellular location">
    <subcellularLocation>
        <location evidence="10">Cytoplasm</location>
    </subcellularLocation>
    <text evidence="10">Associated with the membrane possibly through PlsY.</text>
</comment>
<comment type="catalytic activity">
    <reaction evidence="1 10">
        <text>a fatty acyl-[ACP] + phosphate = an acyl phosphate + holo-[ACP]</text>
        <dbReference type="Rhea" id="RHEA:42292"/>
        <dbReference type="Rhea" id="RHEA-COMP:9685"/>
        <dbReference type="Rhea" id="RHEA-COMP:14125"/>
        <dbReference type="ChEBI" id="CHEBI:43474"/>
        <dbReference type="ChEBI" id="CHEBI:59918"/>
        <dbReference type="ChEBI" id="CHEBI:64479"/>
        <dbReference type="ChEBI" id="CHEBI:138651"/>
        <dbReference type="EC" id="2.3.1.274"/>
    </reaction>
</comment>
<evidence type="ECO:0000256" key="2">
    <source>
        <dbReference type="ARBA" id="ARBA00022490"/>
    </source>
</evidence>
<keyword evidence="2 10" id="KW-0963">Cytoplasm</keyword>
<dbReference type="EMBL" id="CP036299">
    <property type="protein sequence ID" value="QDV31396.1"/>
    <property type="molecule type" value="Genomic_DNA"/>
</dbReference>
<keyword evidence="3 10" id="KW-0444">Lipid biosynthesis</keyword>
<evidence type="ECO:0000256" key="9">
    <source>
        <dbReference type="ARBA" id="ARBA00046608"/>
    </source>
</evidence>
<comment type="subunit">
    <text evidence="9 10">Homodimer. Probably interacts with PlsY.</text>
</comment>
<dbReference type="RefSeq" id="WP_145302225.1">
    <property type="nucleotide sequence ID" value="NZ_CP036299.1"/>
</dbReference>
<dbReference type="GO" id="GO:0008654">
    <property type="term" value="P:phospholipid biosynthetic process"/>
    <property type="evidence" value="ECO:0007669"/>
    <property type="project" value="UniProtKB-KW"/>
</dbReference>
<proteinExistence type="inferred from homology"/>
<evidence type="ECO:0000256" key="6">
    <source>
        <dbReference type="ARBA" id="ARBA00023209"/>
    </source>
</evidence>
<comment type="pathway">
    <text evidence="10">Lipid metabolism; phospholipid metabolism.</text>
</comment>
<evidence type="ECO:0000256" key="5">
    <source>
        <dbReference type="ARBA" id="ARBA00023098"/>
    </source>
</evidence>
<dbReference type="PANTHER" id="PTHR30100">
    <property type="entry name" value="FATTY ACID/PHOSPHOLIPID SYNTHESIS PROTEIN PLSX"/>
    <property type="match status" value="1"/>
</dbReference>
<keyword evidence="7 10" id="KW-1208">Phospholipid metabolism</keyword>
<dbReference type="Gene3D" id="3.40.718.10">
    <property type="entry name" value="Isopropylmalate Dehydrogenase"/>
    <property type="match status" value="1"/>
</dbReference>
<dbReference type="HAMAP" id="MF_00019">
    <property type="entry name" value="PlsX"/>
    <property type="match status" value="1"/>
</dbReference>
<dbReference type="OrthoDB" id="9806408at2"/>
<keyword evidence="6 10" id="KW-0594">Phospholipid biosynthesis</keyword>
<dbReference type="UniPathway" id="UPA00085"/>
<protein>
    <recommendedName>
        <fullName evidence="8 10">Phosphate acyltransferase</fullName>
        <ecNumber evidence="8 10">2.3.1.274</ecNumber>
    </recommendedName>
    <alternativeName>
        <fullName evidence="10">Acyl-ACP phosphotransacylase</fullName>
    </alternativeName>
    <alternativeName>
        <fullName evidence="10">Acyl-[acyl-carrier-protein]--phosphate acyltransferase</fullName>
    </alternativeName>
    <alternativeName>
        <fullName evidence="10">Phosphate-acyl-ACP acyltransferase</fullName>
    </alternativeName>
</protein>
<dbReference type="EC" id="2.3.1.274" evidence="8 10"/>
<reference evidence="11 12" key="1">
    <citation type="submission" date="2019-02" db="EMBL/GenBank/DDBJ databases">
        <title>Deep-cultivation of Planctomycetes and their phenomic and genomic characterization uncovers novel biology.</title>
        <authorList>
            <person name="Wiegand S."/>
            <person name="Jogler M."/>
            <person name="Boedeker C."/>
            <person name="Pinto D."/>
            <person name="Vollmers J."/>
            <person name="Rivas-Marin E."/>
            <person name="Kohn T."/>
            <person name="Peeters S.H."/>
            <person name="Heuer A."/>
            <person name="Rast P."/>
            <person name="Oberbeckmann S."/>
            <person name="Bunk B."/>
            <person name="Jeske O."/>
            <person name="Meyerdierks A."/>
            <person name="Storesund J.E."/>
            <person name="Kallscheuer N."/>
            <person name="Luecker S."/>
            <person name="Lage O.M."/>
            <person name="Pohl T."/>
            <person name="Merkel B.J."/>
            <person name="Hornburger P."/>
            <person name="Mueller R.-W."/>
            <person name="Bruemmer F."/>
            <person name="Labrenz M."/>
            <person name="Spormann A.M."/>
            <person name="Op den Camp H."/>
            <person name="Overmann J."/>
            <person name="Amann R."/>
            <person name="Jetten M.S.M."/>
            <person name="Mascher T."/>
            <person name="Medema M.H."/>
            <person name="Devos D.P."/>
            <person name="Kaster A.-K."/>
            <person name="Ovreas L."/>
            <person name="Rohde M."/>
            <person name="Galperin M.Y."/>
            <person name="Jogler C."/>
        </authorList>
    </citation>
    <scope>NUCLEOTIDE SEQUENCE [LARGE SCALE GENOMIC DNA]</scope>
    <source>
        <strain evidence="11 12">Spb1</strain>
    </source>
</reference>
<evidence type="ECO:0000256" key="10">
    <source>
        <dbReference type="HAMAP-Rule" id="MF_00019"/>
    </source>
</evidence>
<evidence type="ECO:0000256" key="7">
    <source>
        <dbReference type="ARBA" id="ARBA00023264"/>
    </source>
</evidence>
<dbReference type="AlphaFoldDB" id="A0A518GS28"/>
<dbReference type="InterPro" id="IPR003664">
    <property type="entry name" value="FA_synthesis"/>
</dbReference>
<keyword evidence="12" id="KW-1185">Reference proteome</keyword>
<dbReference type="GO" id="GO:0006633">
    <property type="term" value="P:fatty acid biosynthetic process"/>
    <property type="evidence" value="ECO:0007669"/>
    <property type="project" value="UniProtKB-UniRule"/>
</dbReference>
<organism evidence="11 12">
    <name type="scientific">Planctopirus ephydatiae</name>
    <dbReference type="NCBI Taxonomy" id="2528019"/>
    <lineage>
        <taxon>Bacteria</taxon>
        <taxon>Pseudomonadati</taxon>
        <taxon>Planctomycetota</taxon>
        <taxon>Planctomycetia</taxon>
        <taxon>Planctomycetales</taxon>
        <taxon>Planctomycetaceae</taxon>
        <taxon>Planctopirus</taxon>
    </lineage>
</organism>
<evidence type="ECO:0000313" key="11">
    <source>
        <dbReference type="EMBL" id="QDV31396.1"/>
    </source>
</evidence>
<keyword evidence="4 10" id="KW-0808">Transferase</keyword>
<dbReference type="GO" id="GO:0005737">
    <property type="term" value="C:cytoplasm"/>
    <property type="evidence" value="ECO:0007669"/>
    <property type="project" value="UniProtKB-SubCell"/>
</dbReference>
<dbReference type="Pfam" id="PF02504">
    <property type="entry name" value="FA_synthesis"/>
    <property type="match status" value="1"/>
</dbReference>
<dbReference type="PANTHER" id="PTHR30100:SF1">
    <property type="entry name" value="PHOSPHATE ACYLTRANSFERASE"/>
    <property type="match status" value="1"/>
</dbReference>
<comment type="function">
    <text evidence="10">Catalyzes the reversible formation of acyl-phosphate (acyl-PO(4)) from acyl-[acyl-carrier-protein] (acyl-ACP). This enzyme utilizes acyl-ACP as fatty acyl donor, but not acyl-CoA.</text>
</comment>
<dbReference type="GO" id="GO:0043811">
    <property type="term" value="F:phosphate:acyl-[acyl carrier protein] acyltransferase activity"/>
    <property type="evidence" value="ECO:0007669"/>
    <property type="project" value="UniProtKB-UniRule"/>
</dbReference>
<evidence type="ECO:0000256" key="4">
    <source>
        <dbReference type="ARBA" id="ARBA00022679"/>
    </source>
</evidence>
<dbReference type="NCBIfam" id="TIGR00182">
    <property type="entry name" value="plsX"/>
    <property type="match status" value="1"/>
</dbReference>